<proteinExistence type="predicted"/>
<dbReference type="Proteomes" id="UP000502179">
    <property type="component" value="Chromosome"/>
</dbReference>
<dbReference type="RefSeq" id="WP_166032382.1">
    <property type="nucleotide sequence ID" value="NZ_CP048877.1"/>
</dbReference>
<gene>
    <name evidence="1" type="ORF">G4V39_07735</name>
</gene>
<accession>A0A6G7PWV1</accession>
<dbReference type="EMBL" id="CP048877">
    <property type="protein sequence ID" value="QIJ72164.1"/>
    <property type="molecule type" value="Genomic_DNA"/>
</dbReference>
<sequence>MMTYGEAKRVLQDSPCGRTVYLSCGDPDTCADILSLIKRSPKYRLMSLKNEKARLRLVVKKAKC</sequence>
<dbReference type="AlphaFoldDB" id="A0A6G7PWV1"/>
<evidence type="ECO:0000313" key="1">
    <source>
        <dbReference type="EMBL" id="QIJ72164.1"/>
    </source>
</evidence>
<name>A0A6G7PWV1_9BACT</name>
<evidence type="ECO:0000313" key="2">
    <source>
        <dbReference type="Proteomes" id="UP000502179"/>
    </source>
</evidence>
<dbReference type="KEGG" id="tav:G4V39_07735"/>
<reference evidence="1 2" key="1">
    <citation type="submission" date="2020-02" db="EMBL/GenBank/DDBJ databases">
        <title>Genome analysis of Thermosulfuriphilus ammonigenes ST65T, an anaerobic thermophilic chemolithoautotrophic bacterium isolated from a deep-sea hydrothermal vent.</title>
        <authorList>
            <person name="Slobodkina G."/>
            <person name="Allioux M."/>
            <person name="Merkel A."/>
            <person name="Alain K."/>
            <person name="Jebbar M."/>
            <person name="Slobodkin A."/>
        </authorList>
    </citation>
    <scope>NUCLEOTIDE SEQUENCE [LARGE SCALE GENOMIC DNA]</scope>
    <source>
        <strain evidence="1 2">ST65</strain>
    </source>
</reference>
<organism evidence="1 2">
    <name type="scientific">Thermosulfuriphilus ammonigenes</name>
    <dbReference type="NCBI Taxonomy" id="1936021"/>
    <lineage>
        <taxon>Bacteria</taxon>
        <taxon>Pseudomonadati</taxon>
        <taxon>Thermodesulfobacteriota</taxon>
        <taxon>Thermodesulfobacteria</taxon>
        <taxon>Thermodesulfobacteriales</taxon>
        <taxon>Thermodesulfobacteriaceae</taxon>
        <taxon>Thermosulfuriphilus</taxon>
    </lineage>
</organism>
<keyword evidence="2" id="KW-1185">Reference proteome</keyword>
<protein>
    <submittedName>
        <fullName evidence="1">Uncharacterized protein</fullName>
    </submittedName>
</protein>